<dbReference type="InterPro" id="IPR011330">
    <property type="entry name" value="Glyco_hydro/deAcase_b/a-brl"/>
</dbReference>
<feature type="disulfide bond" evidence="2">
    <location>
        <begin position="125"/>
        <end position="137"/>
    </location>
</feature>
<dbReference type="Pfam" id="PF00057">
    <property type="entry name" value="Ldl_recept_a"/>
    <property type="match status" value="1"/>
</dbReference>
<dbReference type="InterPro" id="IPR023415">
    <property type="entry name" value="LDLR_class-A_CS"/>
</dbReference>
<dbReference type="SUPFAM" id="SSF57625">
    <property type="entry name" value="Invertebrate chitin-binding proteins"/>
    <property type="match status" value="1"/>
</dbReference>
<feature type="disulfide bond" evidence="2">
    <location>
        <begin position="132"/>
        <end position="150"/>
    </location>
</feature>
<proteinExistence type="predicted"/>
<evidence type="ECO:0000259" key="4">
    <source>
        <dbReference type="PROSITE" id="PS50940"/>
    </source>
</evidence>
<dbReference type="InterPro" id="IPR002557">
    <property type="entry name" value="Chitin-bd_dom"/>
</dbReference>
<evidence type="ECO:0000256" key="2">
    <source>
        <dbReference type="PROSITE-ProRule" id="PRU00124"/>
    </source>
</evidence>
<feature type="disulfide bond" evidence="2">
    <location>
        <begin position="144"/>
        <end position="159"/>
    </location>
</feature>
<comment type="caution">
    <text evidence="5">The sequence shown here is derived from an EMBL/GenBank/DDBJ whole genome shotgun (WGS) entry which is preliminary data.</text>
</comment>
<dbReference type="GO" id="GO:0005576">
    <property type="term" value="C:extracellular region"/>
    <property type="evidence" value="ECO:0007669"/>
    <property type="project" value="InterPro"/>
</dbReference>
<evidence type="ECO:0000256" key="3">
    <source>
        <dbReference type="SAM" id="SignalP"/>
    </source>
</evidence>
<dbReference type="InterPro" id="IPR002172">
    <property type="entry name" value="LDrepeatLR_classA_rpt"/>
</dbReference>
<dbReference type="GO" id="GO:0008061">
    <property type="term" value="F:chitin binding"/>
    <property type="evidence" value="ECO:0007669"/>
    <property type="project" value="InterPro"/>
</dbReference>
<feature type="domain" description="Chitin-binding type-2" evidence="4">
    <location>
        <begin position="41"/>
        <end position="107"/>
    </location>
</feature>
<feature type="chain" id="PRO_5042015714" description="Chitin-binding type-2 domain-containing protein" evidence="3">
    <location>
        <begin position="22"/>
        <end position="529"/>
    </location>
</feature>
<dbReference type="CDD" id="cd10974">
    <property type="entry name" value="CE4_CDA_like_1"/>
    <property type="match status" value="1"/>
</dbReference>
<name>A0AAD5PNU2_9CRUS</name>
<dbReference type="Pfam" id="PF01607">
    <property type="entry name" value="CBM_14"/>
    <property type="match status" value="1"/>
</dbReference>
<keyword evidence="1 2" id="KW-1015">Disulfide bond</keyword>
<protein>
    <recommendedName>
        <fullName evidence="4">Chitin-binding type-2 domain-containing protein</fullName>
    </recommendedName>
</protein>
<evidence type="ECO:0000256" key="1">
    <source>
        <dbReference type="ARBA" id="ARBA00023157"/>
    </source>
</evidence>
<accession>A0AAD5PNU2</accession>
<dbReference type="InterPro" id="IPR036055">
    <property type="entry name" value="LDL_receptor-like_sf"/>
</dbReference>
<keyword evidence="6" id="KW-1185">Reference proteome</keyword>
<gene>
    <name evidence="5" type="ORF">GHT06_021732</name>
</gene>
<dbReference type="PROSITE" id="PS50068">
    <property type="entry name" value="LDLRA_2"/>
    <property type="match status" value="1"/>
</dbReference>
<dbReference type="InterPro" id="IPR052740">
    <property type="entry name" value="CE4"/>
</dbReference>
<evidence type="ECO:0000313" key="5">
    <source>
        <dbReference type="EMBL" id="KAI9551399.1"/>
    </source>
</evidence>
<dbReference type="PROSITE" id="PS50940">
    <property type="entry name" value="CHIT_BIND_II"/>
    <property type="match status" value="1"/>
</dbReference>
<dbReference type="PROSITE" id="PS01209">
    <property type="entry name" value="LDLRA_1"/>
    <property type="match status" value="1"/>
</dbReference>
<reference evidence="5 6" key="1">
    <citation type="submission" date="2022-05" db="EMBL/GenBank/DDBJ databases">
        <title>A multi-omics perspective on studying reproductive biology in Daphnia sinensis.</title>
        <authorList>
            <person name="Jia J."/>
        </authorList>
    </citation>
    <scope>NUCLEOTIDE SEQUENCE [LARGE SCALE GENOMIC DNA]</scope>
    <source>
        <strain evidence="5 6">WSL</strain>
    </source>
</reference>
<evidence type="ECO:0000313" key="6">
    <source>
        <dbReference type="Proteomes" id="UP000820818"/>
    </source>
</evidence>
<dbReference type="Gene3D" id="2.170.140.10">
    <property type="entry name" value="Chitin binding domain"/>
    <property type="match status" value="1"/>
</dbReference>
<organism evidence="5 6">
    <name type="scientific">Daphnia sinensis</name>
    <dbReference type="NCBI Taxonomy" id="1820382"/>
    <lineage>
        <taxon>Eukaryota</taxon>
        <taxon>Metazoa</taxon>
        <taxon>Ecdysozoa</taxon>
        <taxon>Arthropoda</taxon>
        <taxon>Crustacea</taxon>
        <taxon>Branchiopoda</taxon>
        <taxon>Diplostraca</taxon>
        <taxon>Cladocera</taxon>
        <taxon>Anomopoda</taxon>
        <taxon>Daphniidae</taxon>
        <taxon>Daphnia</taxon>
        <taxon>Daphnia similis group</taxon>
    </lineage>
</organism>
<sequence>MVSTTWSVVVLVAILLQLTWSSPVPDENHPLLRNKRQVRNGIRCMNNGKFYRNPDREKAKMWSTGECAKYYLCIENEVFEFKCSTGLLFDIVRQICDFKAKVDNCDINTEAALPKPLLNTPEPICPVNELACADGTCLNSDLFCDGHADCVDGSDEGWCDAENDPNAAARCDYANCTLPNCFCSVDGTLIPGNLEVNQVPQMITITFDDAVNGENWDLYLNKLFIPERKNPNGCPIHATFYISHEYNNYQHVQKLWNAGHEIAASTPENWWSTNATIEDWFDEMVGQANIINRFAGVHMEDIRGIRVPFLRVGWNRQFLMMKEFGFVYDASMAAPLSDPPLWPYTLDYKMPHACVGTGQRCPSRSFPGIWEMVLNQLEVEEYSCAMVDSCPSHGSEDEVYEMLMHNFRRHYNSNRAPFGLYFHTIWFKKRINLRAFQRFLEDMVRMPEVWILNNWEVIQWMQKPTPINALSQFDPWKCKPQVPPEDKACNIGRACKLQSRALRGDRYLHTCTECPQVYPWIKNEFGLDI</sequence>
<feature type="signal peptide" evidence="3">
    <location>
        <begin position="1"/>
        <end position="21"/>
    </location>
</feature>
<dbReference type="InterPro" id="IPR036508">
    <property type="entry name" value="Chitin-bd_dom_sf"/>
</dbReference>
<keyword evidence="3" id="KW-0732">Signal</keyword>
<dbReference type="Gene3D" id="3.20.20.370">
    <property type="entry name" value="Glycoside hydrolase/deacetylase"/>
    <property type="match status" value="1"/>
</dbReference>
<dbReference type="PANTHER" id="PTHR45985">
    <property type="match status" value="1"/>
</dbReference>
<dbReference type="EMBL" id="WJBH02000010">
    <property type="protein sequence ID" value="KAI9551399.1"/>
    <property type="molecule type" value="Genomic_DNA"/>
</dbReference>
<dbReference type="Proteomes" id="UP000820818">
    <property type="component" value="Linkage Group LG10"/>
</dbReference>
<dbReference type="SMART" id="SM00494">
    <property type="entry name" value="ChtBD2"/>
    <property type="match status" value="1"/>
</dbReference>
<dbReference type="AlphaFoldDB" id="A0AAD5PNU2"/>
<dbReference type="GO" id="GO:0005975">
    <property type="term" value="P:carbohydrate metabolic process"/>
    <property type="evidence" value="ECO:0007669"/>
    <property type="project" value="InterPro"/>
</dbReference>
<dbReference type="Gene3D" id="4.10.400.10">
    <property type="entry name" value="Low-density Lipoprotein Receptor"/>
    <property type="match status" value="1"/>
</dbReference>
<dbReference type="PANTHER" id="PTHR45985:SF5">
    <property type="entry name" value="CHITIN AND LDLR BINDING DEACETYLASE 3"/>
    <property type="match status" value="1"/>
</dbReference>
<dbReference type="CDD" id="cd00112">
    <property type="entry name" value="LDLa"/>
    <property type="match status" value="1"/>
</dbReference>
<dbReference type="SUPFAM" id="SSF88713">
    <property type="entry name" value="Glycoside hydrolase/deacetylase"/>
    <property type="match status" value="1"/>
</dbReference>
<dbReference type="SMART" id="SM00192">
    <property type="entry name" value="LDLa"/>
    <property type="match status" value="1"/>
</dbReference>
<dbReference type="SUPFAM" id="SSF57424">
    <property type="entry name" value="LDL receptor-like module"/>
    <property type="match status" value="1"/>
</dbReference>